<comment type="caution">
    <text evidence="5">The sequence shown here is derived from an EMBL/GenBank/DDBJ whole genome shotgun (WGS) entry which is preliminary data.</text>
</comment>
<proteinExistence type="inferred from homology"/>
<keyword evidence="4" id="KW-1133">Transmembrane helix</keyword>
<evidence type="ECO:0000256" key="3">
    <source>
        <dbReference type="ARBA" id="ARBA00022676"/>
    </source>
</evidence>
<dbReference type="InterPro" id="IPR029993">
    <property type="entry name" value="GAUT"/>
</dbReference>
<evidence type="ECO:0000256" key="1">
    <source>
        <dbReference type="ARBA" id="ARBA00004877"/>
    </source>
</evidence>
<dbReference type="Pfam" id="PF25557">
    <property type="entry name" value="GAUT_1"/>
    <property type="match status" value="1"/>
</dbReference>
<evidence type="ECO:0000256" key="4">
    <source>
        <dbReference type="SAM" id="Phobius"/>
    </source>
</evidence>
<organism evidence="5 6">
    <name type="scientific">Ceratopteris richardii</name>
    <name type="common">Triangle waterfern</name>
    <dbReference type="NCBI Taxonomy" id="49495"/>
    <lineage>
        <taxon>Eukaryota</taxon>
        <taxon>Viridiplantae</taxon>
        <taxon>Streptophyta</taxon>
        <taxon>Embryophyta</taxon>
        <taxon>Tracheophyta</taxon>
        <taxon>Polypodiopsida</taxon>
        <taxon>Polypodiidae</taxon>
        <taxon>Polypodiales</taxon>
        <taxon>Pteridineae</taxon>
        <taxon>Pteridaceae</taxon>
        <taxon>Parkerioideae</taxon>
        <taxon>Ceratopteris</taxon>
    </lineage>
</organism>
<comment type="pathway">
    <text evidence="1">Glycan metabolism; pectin biosynthesis.</text>
</comment>
<reference evidence="5" key="1">
    <citation type="submission" date="2021-08" db="EMBL/GenBank/DDBJ databases">
        <title>WGS assembly of Ceratopteris richardii.</title>
        <authorList>
            <person name="Marchant D.B."/>
            <person name="Chen G."/>
            <person name="Jenkins J."/>
            <person name="Shu S."/>
            <person name="Leebens-Mack J."/>
            <person name="Grimwood J."/>
            <person name="Schmutz J."/>
            <person name="Soltis P."/>
            <person name="Soltis D."/>
            <person name="Chen Z.-H."/>
        </authorList>
    </citation>
    <scope>NUCLEOTIDE SEQUENCE</scope>
    <source>
        <strain evidence="5">Whitten #5841</strain>
        <tissue evidence="5">Leaf</tissue>
    </source>
</reference>
<dbReference type="Pfam" id="PF01501">
    <property type="entry name" value="Glyco_transf_8"/>
    <property type="match status" value="1"/>
</dbReference>
<keyword evidence="6" id="KW-1185">Reference proteome</keyword>
<dbReference type="EMBL" id="CM035419">
    <property type="protein sequence ID" value="KAH7416449.1"/>
    <property type="molecule type" value="Genomic_DNA"/>
</dbReference>
<dbReference type="OMA" id="MWFLANA"/>
<dbReference type="InterPro" id="IPR002495">
    <property type="entry name" value="Glyco_trans_8"/>
</dbReference>
<protein>
    <recommendedName>
        <fullName evidence="7">Hexosyltransferase</fullName>
    </recommendedName>
</protein>
<keyword evidence="3" id="KW-0808">Transferase</keyword>
<dbReference type="InterPro" id="IPR029044">
    <property type="entry name" value="Nucleotide-diphossugar_trans"/>
</dbReference>
<dbReference type="Proteomes" id="UP000825935">
    <property type="component" value="Chromosome 14"/>
</dbReference>
<dbReference type="AlphaFoldDB" id="A0A8T2TCF1"/>
<keyword evidence="3" id="KW-0328">Glycosyltransferase</keyword>
<dbReference type="PANTHER" id="PTHR32116:SF4">
    <property type="entry name" value="POLYGALACTURONATE 4-ALPHA-GALACTURONOSYLTRANSFERASE"/>
    <property type="match status" value="1"/>
</dbReference>
<dbReference type="EMBL" id="CM035419">
    <property type="protein sequence ID" value="KAH7416447.1"/>
    <property type="molecule type" value="Genomic_DNA"/>
</dbReference>
<dbReference type="SUPFAM" id="SSF53448">
    <property type="entry name" value="Nucleotide-diphospho-sugar transferases"/>
    <property type="match status" value="1"/>
</dbReference>
<evidence type="ECO:0008006" key="7">
    <source>
        <dbReference type="Google" id="ProtNLM"/>
    </source>
</evidence>
<evidence type="ECO:0000256" key="2">
    <source>
        <dbReference type="ARBA" id="ARBA00006351"/>
    </source>
</evidence>
<dbReference type="CDD" id="cd06429">
    <property type="entry name" value="GT8_like_1"/>
    <property type="match status" value="1"/>
</dbReference>
<dbReference type="PANTHER" id="PTHR32116">
    <property type="entry name" value="GALACTURONOSYLTRANSFERASE 4-RELATED"/>
    <property type="match status" value="1"/>
</dbReference>
<name>A0A8T2TCF1_CERRI</name>
<evidence type="ECO:0000313" key="6">
    <source>
        <dbReference type="Proteomes" id="UP000825935"/>
    </source>
</evidence>
<evidence type="ECO:0000313" key="5">
    <source>
        <dbReference type="EMBL" id="KAH7416447.1"/>
    </source>
</evidence>
<dbReference type="GO" id="GO:0047262">
    <property type="term" value="F:polygalacturonate 4-alpha-galacturonosyltransferase activity"/>
    <property type="evidence" value="ECO:0007669"/>
    <property type="project" value="InterPro"/>
</dbReference>
<gene>
    <name evidence="5" type="ORF">KP509_14G091900</name>
</gene>
<keyword evidence="4" id="KW-0472">Membrane</keyword>
<dbReference type="Gene3D" id="3.90.550.10">
    <property type="entry name" value="Spore Coat Polysaccharide Biosynthesis Protein SpsA, Chain A"/>
    <property type="match status" value="1"/>
</dbReference>
<sequence length="707" mass="80561">MPSKRGNGNSRSRAGKFRIPVLTLLLVSVVAPLIFLASRLGNFALSGDQDSSSGLSTIGDDDKRLNALQQIENLFSNDVLKVITTNSDDSGPLSLNVVGRKDLSASWVVEKPADLSRYNNLSKAYTNESNGEDKYLEVASTAQSRGSSNGFEDDQHSQMKTEYHNMDEADLNEHNIMKENDTSEQAARLQLRLERKDKRASDITQIGDETDKTSIFKEAFQVKKEIDDNILHKYSIWGPDFDADSESLIRLVRDQVIMARVYESLARSHNMPSLQRELNVRMKESSRLLAEANVDADLPSSATEKIKAMGQTLSIARRYLYDCKAVARRLRAMVQAADDQADALTRQSTVLRQLLAKTTPKGLHCLSMLLTSEFLSLSEDQKIHVNLKNLEDPSLYHYALFSDNVIAAAVVVNSTIQNAKEQEKHVFHIVSDKLNFAAMKMWFIANPPGKATVHVENIDDFKWLNATYCPVLRQLETSSMKEYYFKSDHSTTLADAATNLKYRNPKYLSMLNHLRFYLPEVYPKLDKILFLDDDIVVQKDLASLWAIDLHGNVNGAVETCGKTFHRFDKYLNFSNPLIYSNFDSNACGWAYGMNMFDLKEWKRRNITSIYHKWQTLNEQRELWKLGTLPPGLITFYNLTYPLEKSWHVLGLGYDPHIEQNDIENAAVVHYNGNMKPWLDLSFSKYKTYWAKYLDQSNIFLQQCNVNV</sequence>
<dbReference type="OrthoDB" id="411524at2759"/>
<feature type="transmembrane region" description="Helical" evidence="4">
    <location>
        <begin position="21"/>
        <end position="41"/>
    </location>
</feature>
<comment type="similarity">
    <text evidence="2">Belongs to the glycosyltransferase 8 family.</text>
</comment>
<keyword evidence="4" id="KW-0812">Transmembrane</keyword>
<accession>A0A8T2TCF1</accession>